<dbReference type="PANTHER" id="PTHR24421">
    <property type="entry name" value="NITRATE/NITRITE SENSOR PROTEIN NARX-RELATED"/>
    <property type="match status" value="1"/>
</dbReference>
<keyword evidence="5" id="KW-0547">Nucleotide-binding</keyword>
<comment type="catalytic activity">
    <reaction evidence="1">
        <text>ATP + protein L-histidine = ADP + protein N-phospho-L-histidine.</text>
        <dbReference type="EC" id="2.7.13.3"/>
    </reaction>
</comment>
<evidence type="ECO:0000313" key="11">
    <source>
        <dbReference type="EMBL" id="SDH98917.1"/>
    </source>
</evidence>
<dbReference type="GO" id="GO:0046983">
    <property type="term" value="F:protein dimerization activity"/>
    <property type="evidence" value="ECO:0007669"/>
    <property type="project" value="InterPro"/>
</dbReference>
<dbReference type="GO" id="GO:0016020">
    <property type="term" value="C:membrane"/>
    <property type="evidence" value="ECO:0007669"/>
    <property type="project" value="InterPro"/>
</dbReference>
<feature type="transmembrane region" description="Helical" evidence="9">
    <location>
        <begin position="116"/>
        <end position="134"/>
    </location>
</feature>
<evidence type="ECO:0000256" key="3">
    <source>
        <dbReference type="ARBA" id="ARBA00022553"/>
    </source>
</evidence>
<protein>
    <recommendedName>
        <fullName evidence="2">histidine kinase</fullName>
        <ecNumber evidence="2">2.7.13.3</ecNumber>
    </recommendedName>
</protein>
<evidence type="ECO:0000256" key="7">
    <source>
        <dbReference type="ARBA" id="ARBA00022840"/>
    </source>
</evidence>
<dbReference type="GO" id="GO:0005524">
    <property type="term" value="F:ATP binding"/>
    <property type="evidence" value="ECO:0007669"/>
    <property type="project" value="UniProtKB-KW"/>
</dbReference>
<keyword evidence="9" id="KW-0812">Transmembrane</keyword>
<dbReference type="InterPro" id="IPR036890">
    <property type="entry name" value="HATPase_C_sf"/>
</dbReference>
<reference evidence="11 12" key="1">
    <citation type="submission" date="2016-10" db="EMBL/GenBank/DDBJ databases">
        <authorList>
            <person name="de Groot N.N."/>
        </authorList>
    </citation>
    <scope>NUCLEOTIDE SEQUENCE [LARGE SCALE GENOMIC DNA]</scope>
    <source>
        <strain evidence="11 12">DSM 44892</strain>
    </source>
</reference>
<evidence type="ECO:0000259" key="10">
    <source>
        <dbReference type="Pfam" id="PF07730"/>
    </source>
</evidence>
<dbReference type="CDD" id="cd16917">
    <property type="entry name" value="HATPase_UhpB-NarQ-NarX-like"/>
    <property type="match status" value="1"/>
</dbReference>
<dbReference type="PANTHER" id="PTHR24421:SF10">
    <property type="entry name" value="NITRATE_NITRITE SENSOR PROTEIN NARQ"/>
    <property type="match status" value="1"/>
</dbReference>
<dbReference type="InterPro" id="IPR050482">
    <property type="entry name" value="Sensor_HK_TwoCompSys"/>
</dbReference>
<dbReference type="EC" id="2.7.13.3" evidence="2"/>
<evidence type="ECO:0000256" key="1">
    <source>
        <dbReference type="ARBA" id="ARBA00000085"/>
    </source>
</evidence>
<keyword evidence="6 11" id="KW-0418">Kinase</keyword>
<evidence type="ECO:0000256" key="8">
    <source>
        <dbReference type="ARBA" id="ARBA00023012"/>
    </source>
</evidence>
<evidence type="ECO:0000256" key="9">
    <source>
        <dbReference type="SAM" id="Phobius"/>
    </source>
</evidence>
<keyword evidence="7" id="KW-0067">ATP-binding</keyword>
<keyword evidence="4" id="KW-0808">Transferase</keyword>
<feature type="transmembrane region" description="Helical" evidence="9">
    <location>
        <begin position="21"/>
        <end position="42"/>
    </location>
</feature>
<name>A0A1G8GX24_9NOCA</name>
<dbReference type="SUPFAM" id="SSF55874">
    <property type="entry name" value="ATPase domain of HSP90 chaperone/DNA topoisomerase II/histidine kinase"/>
    <property type="match status" value="1"/>
</dbReference>
<accession>A0A1G8GX24</accession>
<dbReference type="Pfam" id="PF07730">
    <property type="entry name" value="HisKA_3"/>
    <property type="match status" value="1"/>
</dbReference>
<feature type="domain" description="Signal transduction histidine kinase subgroup 3 dimerisation and phosphoacceptor" evidence="10">
    <location>
        <begin position="195"/>
        <end position="261"/>
    </location>
</feature>
<dbReference type="AlphaFoldDB" id="A0A1G8GX24"/>
<dbReference type="Proteomes" id="UP000183263">
    <property type="component" value="Unassembled WGS sequence"/>
</dbReference>
<keyword evidence="9" id="KW-1133">Transmembrane helix</keyword>
<gene>
    <name evidence="11" type="ORF">SAMN05444695_104232</name>
</gene>
<sequence length="405" mass="42518">MCCDGPVLTRRPHAGRWSDPLIAAGTFGIGVVLYLVGLYQLGTGPTDVALGLRIGLLALMCVADVFRRAHPAAALAAGSVVFAADLALGPTIPIWLVLTDLVYAAVRYGSARVSRAVCYLTAVAVAALATVVYVAEEDIRFAAGAGLVTALFFGTPVWWGLAIRRQTEIAAAERERARAQEVLAELDREAAVTHERATMARDLHDVIASHLSAIAIHSEAALSADGAYSDPALHTVLKAIRSSSVAGLSEMKSMIELLRATDPDTTPDPRAAPPRLVELPVVVDAARATGSTVDARVEVDAGALPSIVDHTAYRIAQEALTNALKHAPGEPIDVSIRLCENTLHLDVRNPLAPGRPSAPESTGAHGLANMRHRAGLLGGTLHAGATDRTWRVSARLPVTTAGGDR</sequence>
<keyword evidence="9" id="KW-0472">Membrane</keyword>
<organism evidence="11 12">
    <name type="scientific">Rhodococcus triatomae</name>
    <dbReference type="NCBI Taxonomy" id="300028"/>
    <lineage>
        <taxon>Bacteria</taxon>
        <taxon>Bacillati</taxon>
        <taxon>Actinomycetota</taxon>
        <taxon>Actinomycetes</taxon>
        <taxon>Mycobacteriales</taxon>
        <taxon>Nocardiaceae</taxon>
        <taxon>Rhodococcus</taxon>
    </lineage>
</organism>
<feature type="transmembrane region" description="Helical" evidence="9">
    <location>
        <begin position="73"/>
        <end position="96"/>
    </location>
</feature>
<dbReference type="InterPro" id="IPR011712">
    <property type="entry name" value="Sig_transdc_His_kin_sub3_dim/P"/>
</dbReference>
<evidence type="ECO:0000256" key="6">
    <source>
        <dbReference type="ARBA" id="ARBA00022777"/>
    </source>
</evidence>
<keyword evidence="3" id="KW-0597">Phosphoprotein</keyword>
<dbReference type="Gene3D" id="3.30.565.10">
    <property type="entry name" value="Histidine kinase-like ATPase, C-terminal domain"/>
    <property type="match status" value="1"/>
</dbReference>
<evidence type="ECO:0000256" key="5">
    <source>
        <dbReference type="ARBA" id="ARBA00022741"/>
    </source>
</evidence>
<evidence type="ECO:0000256" key="2">
    <source>
        <dbReference type="ARBA" id="ARBA00012438"/>
    </source>
</evidence>
<dbReference type="EMBL" id="FNDN01000004">
    <property type="protein sequence ID" value="SDH98917.1"/>
    <property type="molecule type" value="Genomic_DNA"/>
</dbReference>
<keyword evidence="8" id="KW-0902">Two-component regulatory system</keyword>
<dbReference type="Gene3D" id="1.20.5.1930">
    <property type="match status" value="1"/>
</dbReference>
<feature type="transmembrane region" description="Helical" evidence="9">
    <location>
        <begin position="48"/>
        <end position="66"/>
    </location>
</feature>
<evidence type="ECO:0000256" key="4">
    <source>
        <dbReference type="ARBA" id="ARBA00022679"/>
    </source>
</evidence>
<evidence type="ECO:0000313" key="12">
    <source>
        <dbReference type="Proteomes" id="UP000183263"/>
    </source>
</evidence>
<feature type="transmembrane region" description="Helical" evidence="9">
    <location>
        <begin position="141"/>
        <end position="161"/>
    </location>
</feature>
<dbReference type="GO" id="GO:0000155">
    <property type="term" value="F:phosphorelay sensor kinase activity"/>
    <property type="evidence" value="ECO:0007669"/>
    <property type="project" value="InterPro"/>
</dbReference>
<proteinExistence type="predicted"/>
<keyword evidence="12" id="KW-1185">Reference proteome</keyword>